<keyword evidence="3 14" id="KW-1003">Cell membrane</keyword>
<evidence type="ECO:0000256" key="3">
    <source>
        <dbReference type="ARBA" id="ARBA00022475"/>
    </source>
</evidence>
<dbReference type="InterPro" id="IPR050133">
    <property type="entry name" value="NqrDE/RnfAE_oxidrdctase"/>
</dbReference>
<dbReference type="KEGG" id="sng:SNE_A04720"/>
<keyword evidence="2 14" id="KW-0813">Transport</keyword>
<dbReference type="RefSeq" id="WP_013942816.1">
    <property type="nucleotide sequence ID" value="NC_015713.1"/>
</dbReference>
<accession>F8L6K5</accession>
<comment type="similarity">
    <text evidence="14">Belongs to the NqrDE/RnfAE family.</text>
</comment>
<comment type="subcellular location">
    <subcellularLocation>
        <location evidence="14">Cell inner membrane</location>
        <topology evidence="14">Multi-pass membrane protein</topology>
    </subcellularLocation>
    <subcellularLocation>
        <location evidence="1">Endomembrane system</location>
        <topology evidence="1">Multi-pass membrane protein</topology>
    </subcellularLocation>
</comment>
<feature type="transmembrane region" description="Helical" evidence="14">
    <location>
        <begin position="96"/>
        <end position="114"/>
    </location>
</feature>
<evidence type="ECO:0000256" key="12">
    <source>
        <dbReference type="ARBA" id="ARBA00023136"/>
    </source>
</evidence>
<sequence>MLMGPYSVLNLLGLAIQSCFIQNILLFYFLGMCSYLACSNKLKTASGLGLAVFVVMTLSGFLNWLVHHFITGEGALRWLNVTGIHAQHINLSFLEFLIYISVIAAFVQILEIVIEKFAPALYRALGMYLPLITVNCAILGACLFATVREYPLIPNVVYVGSAGLGWWLAIALIAAIREKLTYSKVPAGLHGMGLTFIMTGLMALAFMGFTGIALDHISETDTYPILIQEETTENNHFIKL</sequence>
<evidence type="ECO:0000256" key="6">
    <source>
        <dbReference type="ARBA" id="ARBA00022967"/>
    </source>
</evidence>
<dbReference type="Pfam" id="PF02508">
    <property type="entry name" value="Rnf-Nqr"/>
    <property type="match status" value="1"/>
</dbReference>
<keyword evidence="10 14" id="KW-0406">Ion transport</keyword>
<dbReference type="GO" id="GO:0022904">
    <property type="term" value="P:respiratory electron transport chain"/>
    <property type="evidence" value="ECO:0007669"/>
    <property type="project" value="InterPro"/>
</dbReference>
<feature type="transmembrane region" description="Helical" evidence="14">
    <location>
        <begin position="188"/>
        <end position="214"/>
    </location>
</feature>
<evidence type="ECO:0000256" key="14">
    <source>
        <dbReference type="HAMAP-Rule" id="MF_00429"/>
    </source>
</evidence>
<evidence type="ECO:0000256" key="10">
    <source>
        <dbReference type="ARBA" id="ARBA00023065"/>
    </source>
</evidence>
<comment type="caution">
    <text evidence="14">Lacks conserved residue(s) required for the propagation of feature annotation.</text>
</comment>
<evidence type="ECO:0000256" key="7">
    <source>
        <dbReference type="ARBA" id="ARBA00022989"/>
    </source>
</evidence>
<dbReference type="AlphaFoldDB" id="F8L6K5"/>
<dbReference type="GO" id="GO:0005886">
    <property type="term" value="C:plasma membrane"/>
    <property type="evidence" value="ECO:0007669"/>
    <property type="project" value="UniProtKB-SubCell"/>
</dbReference>
<reference evidence="15 16" key="2">
    <citation type="journal article" date="2011" name="Mol. Biol. Evol.">
        <title>Unity in variety--the pan-genome of the Chlamydiae.</title>
        <authorList>
            <person name="Collingro A."/>
            <person name="Tischler P."/>
            <person name="Weinmaier T."/>
            <person name="Penz T."/>
            <person name="Heinz E."/>
            <person name="Brunham R.C."/>
            <person name="Read T.D."/>
            <person name="Bavoil P.M."/>
            <person name="Sachse K."/>
            <person name="Kahane S."/>
            <person name="Friedman M.G."/>
            <person name="Rattei T."/>
            <person name="Myers G.S."/>
            <person name="Horn M."/>
        </authorList>
    </citation>
    <scope>NUCLEOTIDE SEQUENCE [LARGE SCALE GENOMIC DNA]</scope>
    <source>
        <strain evidence="16">ATCC VR-1471 / Z</strain>
    </source>
</reference>
<dbReference type="EC" id="7.2.1.1" evidence="14"/>
<dbReference type="Proteomes" id="UP000000496">
    <property type="component" value="Chromosome gsn.131"/>
</dbReference>
<keyword evidence="13 14" id="KW-0739">Sodium transport</keyword>
<dbReference type="PIRSF" id="PIRSF006102">
    <property type="entry name" value="NQR_DE"/>
    <property type="match status" value="1"/>
</dbReference>
<dbReference type="InterPro" id="IPR003667">
    <property type="entry name" value="NqrDE/RnfAE"/>
</dbReference>
<evidence type="ECO:0000256" key="11">
    <source>
        <dbReference type="ARBA" id="ARBA00023075"/>
    </source>
</evidence>
<comment type="subunit">
    <text evidence="14">Composed of six subunits; NqrA, NqrB, NqrC, NqrD, NqrE and NqrF.</text>
</comment>
<keyword evidence="8 14" id="KW-0520">NAD</keyword>
<keyword evidence="4 14" id="KW-0997">Cell inner membrane</keyword>
<keyword evidence="7 14" id="KW-1133">Transmembrane helix</keyword>
<dbReference type="GO" id="GO:0006814">
    <property type="term" value="P:sodium ion transport"/>
    <property type="evidence" value="ECO:0007669"/>
    <property type="project" value="UniProtKB-UniRule"/>
</dbReference>
<dbReference type="InterPro" id="IPR010967">
    <property type="entry name" value="NqrE"/>
</dbReference>
<evidence type="ECO:0000256" key="13">
    <source>
        <dbReference type="ARBA" id="ARBA00023201"/>
    </source>
</evidence>
<organism evidence="15 16">
    <name type="scientific">Simkania negevensis (strain ATCC VR-1471 / DSM 27360 / Z)</name>
    <dbReference type="NCBI Taxonomy" id="331113"/>
    <lineage>
        <taxon>Bacteria</taxon>
        <taxon>Pseudomonadati</taxon>
        <taxon>Chlamydiota</taxon>
        <taxon>Chlamydiia</taxon>
        <taxon>Parachlamydiales</taxon>
        <taxon>Simkaniaceae</taxon>
        <taxon>Simkania</taxon>
    </lineage>
</organism>
<comment type="function">
    <text evidence="14">NQR complex catalyzes the reduction of ubiquinone-1 to ubiquinol by two successive reactions, coupled with the transport of Na(+) ions from the cytoplasm to the periplasm. NqrA to NqrE are probably involved in the second step, the conversion of ubisemiquinone to ubiquinol.</text>
</comment>
<feature type="transmembrane region" description="Helical" evidence="14">
    <location>
        <begin position="152"/>
        <end position="176"/>
    </location>
</feature>
<proteinExistence type="inferred from homology"/>
<comment type="catalytic activity">
    <reaction evidence="14">
        <text>a ubiquinone + n Na(+)(in) + NADH + H(+) = a ubiquinol + n Na(+)(out) + NAD(+)</text>
        <dbReference type="Rhea" id="RHEA:47748"/>
        <dbReference type="Rhea" id="RHEA-COMP:9565"/>
        <dbReference type="Rhea" id="RHEA-COMP:9566"/>
        <dbReference type="ChEBI" id="CHEBI:15378"/>
        <dbReference type="ChEBI" id="CHEBI:16389"/>
        <dbReference type="ChEBI" id="CHEBI:17976"/>
        <dbReference type="ChEBI" id="CHEBI:29101"/>
        <dbReference type="ChEBI" id="CHEBI:57540"/>
        <dbReference type="ChEBI" id="CHEBI:57945"/>
        <dbReference type="EC" id="7.2.1.1"/>
    </reaction>
</comment>
<dbReference type="NCBIfam" id="TIGR01940">
    <property type="entry name" value="nqrE"/>
    <property type="match status" value="1"/>
</dbReference>
<reference key="1">
    <citation type="journal article" date="2011" name="Mol. Biol. Evol.">
        <title>Unity in variety -- the pan-genome of the Chlamydiae.</title>
        <authorList>
            <person name="Collingro A."/>
            <person name="Tischler P."/>
            <person name="Weinmaier T."/>
            <person name="Penz T."/>
            <person name="Heinz E."/>
            <person name="Brunham R.C."/>
            <person name="Read T.D."/>
            <person name="Bavoil P.M."/>
            <person name="Sachse K."/>
            <person name="Kahane S."/>
            <person name="Friedman M.G."/>
            <person name="Rattei T."/>
            <person name="Myers G.S.A."/>
            <person name="Horn M."/>
        </authorList>
    </citation>
    <scope>NUCLEOTIDE SEQUENCE</scope>
    <source>
        <strain>Z</strain>
    </source>
</reference>
<keyword evidence="5 14" id="KW-0812">Transmembrane</keyword>
<evidence type="ECO:0000256" key="9">
    <source>
        <dbReference type="ARBA" id="ARBA00023053"/>
    </source>
</evidence>
<evidence type="ECO:0000256" key="8">
    <source>
        <dbReference type="ARBA" id="ARBA00023027"/>
    </source>
</evidence>
<keyword evidence="9 14" id="KW-0915">Sodium</keyword>
<evidence type="ECO:0000313" key="15">
    <source>
        <dbReference type="EMBL" id="CCB88349.1"/>
    </source>
</evidence>
<dbReference type="EMBL" id="FR872582">
    <property type="protein sequence ID" value="CCB88349.1"/>
    <property type="molecule type" value="Genomic_DNA"/>
</dbReference>
<dbReference type="PANTHER" id="PTHR30335:SF1">
    <property type="entry name" value="NA(+)-TRANSLOCATING NADH-QUINONE REDUCTASE SUBUNIT E"/>
    <property type="match status" value="1"/>
</dbReference>
<keyword evidence="11 14" id="KW-0830">Ubiquinone</keyword>
<keyword evidence="6 14" id="KW-1278">Translocase</keyword>
<dbReference type="GO" id="GO:0009276">
    <property type="term" value="C:Gram-negative-bacterium-type cell wall"/>
    <property type="evidence" value="ECO:0007669"/>
    <property type="project" value="InterPro"/>
</dbReference>
<evidence type="ECO:0000256" key="4">
    <source>
        <dbReference type="ARBA" id="ARBA00022519"/>
    </source>
</evidence>
<keyword evidence="16" id="KW-1185">Reference proteome</keyword>
<dbReference type="PANTHER" id="PTHR30335">
    <property type="entry name" value="INTEGRAL MEMBRANE PROTEIN OF SOXR-REDUCING COMPLEX"/>
    <property type="match status" value="1"/>
</dbReference>
<name>F8L6K5_SIMNZ</name>
<protein>
    <recommendedName>
        <fullName evidence="14">Na(+)-translocating NADH-quinone reductase subunit E</fullName>
        <shortName evidence="14">Na(+)-NQR subunit E</shortName>
        <shortName evidence="14">Na(+)-translocating NQR subunit E</shortName>
        <ecNumber evidence="14">7.2.1.1</ecNumber>
    </recommendedName>
    <alternativeName>
        <fullName evidence="14">NQR complex subunit E</fullName>
    </alternativeName>
    <alternativeName>
        <fullName evidence="14">NQR-1 subunit E</fullName>
    </alternativeName>
</protein>
<dbReference type="HOGENOM" id="CLU_095255_0_0_0"/>
<dbReference type="GO" id="GO:0016655">
    <property type="term" value="F:oxidoreductase activity, acting on NAD(P)H, quinone or similar compound as acceptor"/>
    <property type="evidence" value="ECO:0007669"/>
    <property type="project" value="UniProtKB-UniRule"/>
</dbReference>
<evidence type="ECO:0000256" key="1">
    <source>
        <dbReference type="ARBA" id="ARBA00004127"/>
    </source>
</evidence>
<dbReference type="HAMAP" id="MF_00429">
    <property type="entry name" value="NqrE"/>
    <property type="match status" value="1"/>
</dbReference>
<evidence type="ECO:0000256" key="5">
    <source>
        <dbReference type="ARBA" id="ARBA00022692"/>
    </source>
</evidence>
<keyword evidence="15" id="KW-0560">Oxidoreductase</keyword>
<evidence type="ECO:0000313" key="16">
    <source>
        <dbReference type="Proteomes" id="UP000000496"/>
    </source>
</evidence>
<dbReference type="OrthoDB" id="9803631at2"/>
<feature type="transmembrane region" description="Helical" evidence="14">
    <location>
        <begin position="126"/>
        <end position="146"/>
    </location>
</feature>
<keyword evidence="12 14" id="KW-0472">Membrane</keyword>
<gene>
    <name evidence="14 15" type="primary">nqrE</name>
    <name evidence="15" type="ordered locus">SNE_A04720</name>
</gene>
<dbReference type="eggNOG" id="COG2209">
    <property type="taxonomic scope" value="Bacteria"/>
</dbReference>
<feature type="transmembrane region" description="Helical" evidence="14">
    <location>
        <begin position="50"/>
        <end position="70"/>
    </location>
</feature>
<dbReference type="GO" id="GO:0012505">
    <property type="term" value="C:endomembrane system"/>
    <property type="evidence" value="ECO:0007669"/>
    <property type="project" value="UniProtKB-SubCell"/>
</dbReference>
<dbReference type="STRING" id="331113.SNE_A04720"/>
<evidence type="ECO:0000256" key="2">
    <source>
        <dbReference type="ARBA" id="ARBA00022448"/>
    </source>
</evidence>